<dbReference type="InterPro" id="IPR018093">
    <property type="entry name" value="BCCT_CS"/>
</dbReference>
<evidence type="ECO:0000256" key="3">
    <source>
        <dbReference type="ARBA" id="ARBA00022448"/>
    </source>
</evidence>
<dbReference type="PANTHER" id="PTHR30047">
    <property type="entry name" value="HIGH-AFFINITY CHOLINE TRANSPORT PROTEIN-RELATED"/>
    <property type="match status" value="1"/>
</dbReference>
<keyword evidence="7 9" id="KW-0472">Membrane</keyword>
<keyword evidence="6 9" id="KW-1133">Transmembrane helix</keyword>
<dbReference type="NCBIfam" id="TIGR00842">
    <property type="entry name" value="bcct"/>
    <property type="match status" value="1"/>
</dbReference>
<dbReference type="GO" id="GO:0022857">
    <property type="term" value="F:transmembrane transporter activity"/>
    <property type="evidence" value="ECO:0007669"/>
    <property type="project" value="InterPro"/>
</dbReference>
<dbReference type="GeneID" id="64053968"/>
<evidence type="ECO:0000256" key="1">
    <source>
        <dbReference type="ARBA" id="ARBA00004651"/>
    </source>
</evidence>
<gene>
    <name evidence="10" type="primary">butA</name>
    <name evidence="10" type="ORF">TEHN7118_1041</name>
</gene>
<dbReference type="RefSeq" id="WP_231960514.1">
    <property type="nucleotide sequence ID" value="NZ_BDEC01000038.1"/>
</dbReference>
<evidence type="ECO:0000256" key="4">
    <source>
        <dbReference type="ARBA" id="ARBA00022475"/>
    </source>
</evidence>
<dbReference type="PROSITE" id="PS01303">
    <property type="entry name" value="BCCT"/>
    <property type="match status" value="1"/>
</dbReference>
<feature type="transmembrane region" description="Helical" evidence="9">
    <location>
        <begin position="231"/>
        <end position="249"/>
    </location>
</feature>
<dbReference type="InterPro" id="IPR000060">
    <property type="entry name" value="BCCT_transptr"/>
</dbReference>
<keyword evidence="4" id="KW-1003">Cell membrane</keyword>
<evidence type="ECO:0000313" key="11">
    <source>
        <dbReference type="Proteomes" id="UP000236214"/>
    </source>
</evidence>
<feature type="compositionally biased region" description="Basic and acidic residues" evidence="8">
    <location>
        <begin position="22"/>
        <end position="52"/>
    </location>
</feature>
<feature type="compositionally biased region" description="Acidic residues" evidence="8">
    <location>
        <begin position="624"/>
        <end position="639"/>
    </location>
</feature>
<feature type="compositionally biased region" description="Basic residues" evidence="8">
    <location>
        <begin position="11"/>
        <end position="21"/>
    </location>
</feature>
<evidence type="ECO:0000256" key="2">
    <source>
        <dbReference type="ARBA" id="ARBA00005658"/>
    </source>
</evidence>
<organism evidence="10 11">
    <name type="scientific">Tetragenococcus halophilus subsp. halophilus</name>
    <dbReference type="NCBI Taxonomy" id="1513897"/>
    <lineage>
        <taxon>Bacteria</taxon>
        <taxon>Bacillati</taxon>
        <taxon>Bacillota</taxon>
        <taxon>Bacilli</taxon>
        <taxon>Lactobacillales</taxon>
        <taxon>Enterococcaceae</taxon>
        <taxon>Tetragenococcus</taxon>
    </lineage>
</organism>
<dbReference type="AlphaFoldDB" id="A0A2H6D3U2"/>
<dbReference type="Pfam" id="PF02028">
    <property type="entry name" value="BCCT"/>
    <property type="match status" value="1"/>
</dbReference>
<evidence type="ECO:0000256" key="6">
    <source>
        <dbReference type="ARBA" id="ARBA00022989"/>
    </source>
</evidence>
<keyword evidence="3" id="KW-0813">Transport</keyword>
<keyword evidence="5 9" id="KW-0812">Transmembrane</keyword>
<accession>A0A2H6D3U2</accession>
<feature type="transmembrane region" description="Helical" evidence="9">
    <location>
        <begin position="485"/>
        <end position="504"/>
    </location>
</feature>
<reference evidence="10 11" key="1">
    <citation type="submission" date="2016-05" db="EMBL/GenBank/DDBJ databases">
        <title>Whole genome sequencing of Tetragenococcus halophilus subsp. halophilus NISL 7118.</title>
        <authorList>
            <person name="Shiwa Y."/>
            <person name="Nishimura I."/>
            <person name="Yoshikawa H."/>
            <person name="Koyama Y."/>
            <person name="Oguma T."/>
        </authorList>
    </citation>
    <scope>NUCLEOTIDE SEQUENCE [LARGE SCALE GENOMIC DNA]</scope>
    <source>
        <strain evidence="10 11">NISL 7118</strain>
    </source>
</reference>
<name>A0A2H6D3U2_TETHA</name>
<protein>
    <submittedName>
        <fullName evidence="10">Glycine betaine transporter ButA</fullName>
    </submittedName>
</protein>
<feature type="transmembrane region" description="Helical" evidence="9">
    <location>
        <begin position="403"/>
        <end position="421"/>
    </location>
</feature>
<feature type="transmembrane region" description="Helical" evidence="9">
    <location>
        <begin position="433"/>
        <end position="457"/>
    </location>
</feature>
<feature type="transmembrane region" description="Helical" evidence="9">
    <location>
        <begin position="135"/>
        <end position="154"/>
    </location>
</feature>
<evidence type="ECO:0000256" key="7">
    <source>
        <dbReference type="ARBA" id="ARBA00023136"/>
    </source>
</evidence>
<keyword evidence="11" id="KW-1185">Reference proteome</keyword>
<feature type="transmembrane region" description="Helical" evidence="9">
    <location>
        <begin position="558"/>
        <end position="579"/>
    </location>
</feature>
<feature type="transmembrane region" description="Helical" evidence="9">
    <location>
        <begin position="270"/>
        <end position="295"/>
    </location>
</feature>
<comment type="subcellular location">
    <subcellularLocation>
        <location evidence="1">Cell membrane</location>
        <topology evidence="1">Multi-pass membrane protein</topology>
    </subcellularLocation>
</comment>
<feature type="transmembrane region" description="Helical" evidence="9">
    <location>
        <begin position="531"/>
        <end position="552"/>
    </location>
</feature>
<comment type="caution">
    <text evidence="10">The sequence shown here is derived from an EMBL/GenBank/DDBJ whole genome shotgun (WGS) entry which is preliminary data.</text>
</comment>
<evidence type="ECO:0000256" key="5">
    <source>
        <dbReference type="ARBA" id="ARBA00022692"/>
    </source>
</evidence>
<proteinExistence type="inferred from homology"/>
<feature type="transmembrane region" description="Helical" evidence="9">
    <location>
        <begin position="174"/>
        <end position="195"/>
    </location>
</feature>
<feature type="transmembrane region" description="Helical" evidence="9">
    <location>
        <begin position="315"/>
        <end position="336"/>
    </location>
</feature>
<feature type="region of interest" description="Disordered" evidence="8">
    <location>
        <begin position="1"/>
        <end position="52"/>
    </location>
</feature>
<evidence type="ECO:0000313" key="10">
    <source>
        <dbReference type="EMBL" id="GBD68235.1"/>
    </source>
</evidence>
<dbReference type="Proteomes" id="UP000236214">
    <property type="component" value="Unassembled WGS sequence"/>
</dbReference>
<feature type="region of interest" description="Disordered" evidence="8">
    <location>
        <begin position="621"/>
        <end position="646"/>
    </location>
</feature>
<dbReference type="GO" id="GO:0005886">
    <property type="term" value="C:plasma membrane"/>
    <property type="evidence" value="ECO:0007669"/>
    <property type="project" value="UniProtKB-SubCell"/>
</dbReference>
<dbReference type="EMBL" id="BDEC01000038">
    <property type="protein sequence ID" value="GBD68235.1"/>
    <property type="molecule type" value="Genomic_DNA"/>
</dbReference>
<sequence>MPENKENHTQKQARKGNRRRGKENTRSKRNPELESERELARKMRKEEARARKEAIENRPPFRGLQINPTTSLFDEEGKEEIGERNWKGWGVDIHPQVTIPATIILLLFIILLSIFSQEANVVFDYILDAVTNYTGWFMILATAIFIGAGLFFAFSRYGKIVIGGNDAKPEFSRWGWFAMLLSAGMGIGLVFWSVAEPISHLGEPSPMFNVDPNSAGAVKTALTSSFFHWGIHPWAIYAIVGLGLAFFSYNKGLPLTIRSLFYPLIGNKIYGWWGNIIDILSVLATMTGLATSLGLGVSQVNAGLNHLFGISISPGIQIVLIIVITAFATTSVVLGLDKGVQKLSEINMVLAAIFALFILLVGPTVFILSGFTQNLGYYAANFIEMSFWTETFTSTNWQGSWTLFYWAWWISWSPFVGMFIARISKGRSVKEFIIGVVLVPTIISAVFMSILGGTALYQQINGINDLASVVNVDESLALFSLSDSLPLSSILSLVGIILVTVFFITSSDSGSLVIDHLTSGGKLDTPLAQRIFWAIIEGAVAAVLLIGGGLTALQTASIITGLPFTFVLLAMVYSLYLGLRQEFLIERAVREKLRKVRNDHIITEVVQSNVEDKALVENVAEKLAEEEDTNEETNEDDYNTESQSSQ</sequence>
<evidence type="ECO:0000256" key="9">
    <source>
        <dbReference type="SAM" id="Phobius"/>
    </source>
</evidence>
<feature type="transmembrane region" description="Helical" evidence="9">
    <location>
        <begin position="97"/>
        <end position="115"/>
    </location>
</feature>
<dbReference type="PANTHER" id="PTHR30047:SF7">
    <property type="entry name" value="HIGH-AFFINITY CHOLINE TRANSPORT PROTEIN"/>
    <property type="match status" value="1"/>
</dbReference>
<evidence type="ECO:0000256" key="8">
    <source>
        <dbReference type="SAM" id="MobiDB-lite"/>
    </source>
</evidence>
<comment type="similarity">
    <text evidence="2">Belongs to the BCCT transporter (TC 2.A.15) family.</text>
</comment>
<feature type="transmembrane region" description="Helical" evidence="9">
    <location>
        <begin position="348"/>
        <end position="368"/>
    </location>
</feature>